<name>A0A071ML22_9BURK</name>
<dbReference type="NCBIfam" id="NF005559">
    <property type="entry name" value="PRK07231.1"/>
    <property type="match status" value="1"/>
</dbReference>
<evidence type="ECO:0000259" key="3">
    <source>
        <dbReference type="SMART" id="SM00822"/>
    </source>
</evidence>
<dbReference type="InterPro" id="IPR020904">
    <property type="entry name" value="Sc_DH/Rdtase_CS"/>
</dbReference>
<comment type="similarity">
    <text evidence="1">Belongs to the short-chain dehydrogenases/reductases (SDR) family.</text>
</comment>
<dbReference type="PROSITE" id="PS00061">
    <property type="entry name" value="ADH_SHORT"/>
    <property type="match status" value="1"/>
</dbReference>
<sequence length="262" mass="27575">MTAVSSRLAGKCAYITGAAGGLGRAIARRMVEQGARVFVTDIAEAAVLDAFAQELNAGHATPVAFAATQDVRDEARWQALLAQAVDAMGGLSVLVNNAGVGSIGSPAQIELDEWRRVMAINVESIVLGCKHALSYLAESHPASIINISSVAAFKVEPDFTAYNASKAAVASLTKSVAIDCARREIDVRCNSIHPAFIRTGIVEPLFQSLGERDATRKLARGIPLRRLGEPDDVAHAAVYLASDESRFVTAAELVIDGGMCAV</sequence>
<dbReference type="FunFam" id="3.40.50.720:FF:000084">
    <property type="entry name" value="Short-chain dehydrogenase reductase"/>
    <property type="match status" value="1"/>
</dbReference>
<dbReference type="InterPro" id="IPR002347">
    <property type="entry name" value="SDR_fam"/>
</dbReference>
<evidence type="ECO:0000256" key="1">
    <source>
        <dbReference type="ARBA" id="ARBA00006484"/>
    </source>
</evidence>
<feature type="domain" description="Ketoreductase" evidence="3">
    <location>
        <begin position="11"/>
        <end position="188"/>
    </location>
</feature>
<dbReference type="PANTHER" id="PTHR24321">
    <property type="entry name" value="DEHYDROGENASES, SHORT CHAIN"/>
    <property type="match status" value="1"/>
</dbReference>
<evidence type="ECO:0000313" key="4">
    <source>
        <dbReference type="EMBL" id="KEA61340.1"/>
    </source>
</evidence>
<evidence type="ECO:0000256" key="2">
    <source>
        <dbReference type="ARBA" id="ARBA00023002"/>
    </source>
</evidence>
<organism evidence="4">
    <name type="scientific">Burkholderia cenocepacia</name>
    <dbReference type="NCBI Taxonomy" id="95486"/>
    <lineage>
        <taxon>Bacteria</taxon>
        <taxon>Pseudomonadati</taxon>
        <taxon>Pseudomonadota</taxon>
        <taxon>Betaproteobacteria</taxon>
        <taxon>Burkholderiales</taxon>
        <taxon>Burkholderiaceae</taxon>
        <taxon>Burkholderia</taxon>
        <taxon>Burkholderia cepacia complex</taxon>
    </lineage>
</organism>
<dbReference type="PRINTS" id="PR00080">
    <property type="entry name" value="SDRFAMILY"/>
</dbReference>
<keyword evidence="2" id="KW-0560">Oxidoreductase</keyword>
<dbReference type="PRINTS" id="PR00081">
    <property type="entry name" value="GDHRDH"/>
</dbReference>
<dbReference type="AlphaFoldDB" id="A0A071ML22"/>
<dbReference type="GO" id="GO:0016491">
    <property type="term" value="F:oxidoreductase activity"/>
    <property type="evidence" value="ECO:0007669"/>
    <property type="project" value="UniProtKB-KW"/>
</dbReference>
<dbReference type="NCBIfam" id="NF005473">
    <property type="entry name" value="PRK07069.1"/>
    <property type="match status" value="1"/>
</dbReference>
<reference evidence="4" key="1">
    <citation type="submission" date="2014-04" db="EMBL/GenBank/DDBJ databases">
        <title>In planta biocontrol of soil-borne Fusarium wilt of banana through a plant endophytic bacterium, Burkholderia cenocepacia 869T2.</title>
        <authorList>
            <person name="Ho Y.-N."/>
            <person name="Chiang H.-M."/>
            <person name="Chao C.-P."/>
            <person name="Su C.-C."/>
            <person name="Hsu H.-F."/>
            <person name="Guo C.-T."/>
            <person name="Hsieh J.-L."/>
            <person name="Huang C.-C."/>
        </authorList>
    </citation>
    <scope>NUCLEOTIDE SEQUENCE [LARGE SCALE GENOMIC DNA]</scope>
    <source>
        <strain evidence="4">869T2</strain>
    </source>
</reference>
<dbReference type="Gene3D" id="3.40.50.720">
    <property type="entry name" value="NAD(P)-binding Rossmann-like Domain"/>
    <property type="match status" value="1"/>
</dbReference>
<dbReference type="EMBL" id="JJOA01000001">
    <property type="protein sequence ID" value="KEA61340.1"/>
    <property type="molecule type" value="Genomic_DNA"/>
</dbReference>
<gene>
    <name evidence="4" type="ORF">DT99_00715</name>
</gene>
<dbReference type="Pfam" id="PF13561">
    <property type="entry name" value="adh_short_C2"/>
    <property type="match status" value="1"/>
</dbReference>
<accession>A0A071ML22</accession>
<dbReference type="SMART" id="SM00822">
    <property type="entry name" value="PKS_KR"/>
    <property type="match status" value="1"/>
</dbReference>
<dbReference type="InterPro" id="IPR057326">
    <property type="entry name" value="KR_dom"/>
</dbReference>
<protein>
    <submittedName>
        <fullName evidence="4">3-beta hydroxysteroid dehydrogenase</fullName>
    </submittedName>
</protein>
<dbReference type="SUPFAM" id="SSF51735">
    <property type="entry name" value="NAD(P)-binding Rossmann-fold domains"/>
    <property type="match status" value="1"/>
</dbReference>
<dbReference type="PANTHER" id="PTHR24321:SF15">
    <property type="entry name" value="OXIDOREDUCTASE UCPA"/>
    <property type="match status" value="1"/>
</dbReference>
<dbReference type="OrthoDB" id="8687320at2"/>
<dbReference type="InterPro" id="IPR036291">
    <property type="entry name" value="NAD(P)-bd_dom_sf"/>
</dbReference>
<comment type="caution">
    <text evidence="4">The sequence shown here is derived from an EMBL/GenBank/DDBJ whole genome shotgun (WGS) entry which is preliminary data.</text>
</comment>
<proteinExistence type="inferred from homology"/>